<evidence type="ECO:0000256" key="1">
    <source>
        <dbReference type="SAM" id="MobiDB-lite"/>
    </source>
</evidence>
<evidence type="ECO:0000313" key="2">
    <source>
        <dbReference type="EMBL" id="TKC90126.1"/>
    </source>
</evidence>
<protein>
    <submittedName>
        <fullName evidence="2">Uncharacterized protein</fullName>
    </submittedName>
</protein>
<dbReference type="RefSeq" id="WP_136893456.1">
    <property type="nucleotide sequence ID" value="NZ_SWJE01000004.1"/>
</dbReference>
<sequence>MPRASYEVLFSASHTDQDKEVTKMLSKTSFDRLIALLGIEADFCGLRPSGVLEWRAEGTPKKVTQCWADAASGLIKELLSEHLTIAEVVLRGSDRWISRFVDQERMLLVFDRARGIRIAVTRAPADLLGKFEALTGVTCQRKVTLNPAEFRDNREMIHHEVLRSVQFDHLTGVVAPTYNWKDVQAAAREFGFSTDDLVNMMHEHAERRSSRQEVPDADVSDSSAADEFADRRNTDFQVARLRVVGGS</sequence>
<dbReference type="EMBL" id="SWJE01000004">
    <property type="protein sequence ID" value="TKC90126.1"/>
    <property type="molecule type" value="Genomic_DNA"/>
</dbReference>
<proteinExistence type="predicted"/>
<gene>
    <name evidence="2" type="ORF">FAZ69_08220</name>
</gene>
<evidence type="ECO:0000313" key="3">
    <source>
        <dbReference type="Proteomes" id="UP000305539"/>
    </source>
</evidence>
<dbReference type="Proteomes" id="UP000305539">
    <property type="component" value="Unassembled WGS sequence"/>
</dbReference>
<keyword evidence="3" id="KW-1185">Reference proteome</keyword>
<name>A0A4U1I9G2_9BURK</name>
<accession>A0A4U1I9G2</accession>
<feature type="compositionally biased region" description="Basic and acidic residues" evidence="1">
    <location>
        <begin position="204"/>
        <end position="214"/>
    </location>
</feature>
<reference evidence="2 3" key="1">
    <citation type="submission" date="2019-04" db="EMBL/GenBank/DDBJ databases">
        <title>Trinickia sp. 7GSK02, isolated from subtropical forest soil.</title>
        <authorList>
            <person name="Gao Z.-H."/>
            <person name="Qiu L.-H."/>
        </authorList>
    </citation>
    <scope>NUCLEOTIDE SEQUENCE [LARGE SCALE GENOMIC DNA]</scope>
    <source>
        <strain evidence="2 3">7GSK02</strain>
    </source>
</reference>
<organism evidence="2 3">
    <name type="scientific">Trinickia terrae</name>
    <dbReference type="NCBI Taxonomy" id="2571161"/>
    <lineage>
        <taxon>Bacteria</taxon>
        <taxon>Pseudomonadati</taxon>
        <taxon>Pseudomonadota</taxon>
        <taxon>Betaproteobacteria</taxon>
        <taxon>Burkholderiales</taxon>
        <taxon>Burkholderiaceae</taxon>
        <taxon>Trinickia</taxon>
    </lineage>
</organism>
<comment type="caution">
    <text evidence="2">The sequence shown here is derived from an EMBL/GenBank/DDBJ whole genome shotgun (WGS) entry which is preliminary data.</text>
</comment>
<feature type="region of interest" description="Disordered" evidence="1">
    <location>
        <begin position="204"/>
        <end position="230"/>
    </location>
</feature>
<dbReference type="AlphaFoldDB" id="A0A4U1I9G2"/>